<dbReference type="SUPFAM" id="SSF53067">
    <property type="entry name" value="Actin-like ATPase domain"/>
    <property type="match status" value="2"/>
</dbReference>
<dbReference type="InterPro" id="IPR000577">
    <property type="entry name" value="Carb_kinase_FGGY"/>
</dbReference>
<feature type="domain" description="Carbohydrate kinase FGGY N-terminal" evidence="4">
    <location>
        <begin position="3"/>
        <end position="214"/>
    </location>
</feature>
<gene>
    <name evidence="6" type="ORF">GCM10009745_24160</name>
</gene>
<evidence type="ECO:0000256" key="2">
    <source>
        <dbReference type="ARBA" id="ARBA00022679"/>
    </source>
</evidence>
<dbReference type="InterPro" id="IPR043129">
    <property type="entry name" value="ATPase_NBD"/>
</dbReference>
<evidence type="ECO:0000313" key="6">
    <source>
        <dbReference type="EMBL" id="GAA1679446.1"/>
    </source>
</evidence>
<dbReference type="Pfam" id="PF00370">
    <property type="entry name" value="FGGY_N"/>
    <property type="match status" value="1"/>
</dbReference>
<dbReference type="InterPro" id="IPR050406">
    <property type="entry name" value="FGGY_Carb_Kinase"/>
</dbReference>
<reference evidence="7" key="1">
    <citation type="journal article" date="2019" name="Int. J. Syst. Evol. Microbiol.">
        <title>The Global Catalogue of Microorganisms (GCM) 10K type strain sequencing project: providing services to taxonomists for standard genome sequencing and annotation.</title>
        <authorList>
            <consortium name="The Broad Institute Genomics Platform"/>
            <consortium name="The Broad Institute Genome Sequencing Center for Infectious Disease"/>
            <person name="Wu L."/>
            <person name="Ma J."/>
        </authorList>
    </citation>
    <scope>NUCLEOTIDE SEQUENCE [LARGE SCALE GENOMIC DNA]</scope>
    <source>
        <strain evidence="7">JCM 14307</strain>
    </source>
</reference>
<dbReference type="Gene3D" id="3.30.420.40">
    <property type="match status" value="2"/>
</dbReference>
<evidence type="ECO:0000259" key="5">
    <source>
        <dbReference type="Pfam" id="PF02782"/>
    </source>
</evidence>
<dbReference type="EMBL" id="BAAANF010000008">
    <property type="protein sequence ID" value="GAA1679446.1"/>
    <property type="molecule type" value="Genomic_DNA"/>
</dbReference>
<keyword evidence="7" id="KW-1185">Reference proteome</keyword>
<dbReference type="PIRSF" id="PIRSF000538">
    <property type="entry name" value="GlpK"/>
    <property type="match status" value="1"/>
</dbReference>
<evidence type="ECO:0000313" key="7">
    <source>
        <dbReference type="Proteomes" id="UP001500280"/>
    </source>
</evidence>
<evidence type="ECO:0000256" key="1">
    <source>
        <dbReference type="ARBA" id="ARBA00009156"/>
    </source>
</evidence>
<evidence type="ECO:0000256" key="3">
    <source>
        <dbReference type="ARBA" id="ARBA00022777"/>
    </source>
</evidence>
<name>A0ABP4SYQ6_9ACTN</name>
<organism evidence="6 7">
    <name type="scientific">Kribbella yunnanensis</name>
    <dbReference type="NCBI Taxonomy" id="190194"/>
    <lineage>
        <taxon>Bacteria</taxon>
        <taxon>Bacillati</taxon>
        <taxon>Actinomycetota</taxon>
        <taxon>Actinomycetes</taxon>
        <taxon>Propionibacteriales</taxon>
        <taxon>Kribbellaceae</taxon>
        <taxon>Kribbella</taxon>
    </lineage>
</organism>
<protein>
    <submittedName>
        <fullName evidence="6">FGGY-family carbohydrate kinase</fullName>
    </submittedName>
</protein>
<dbReference type="PANTHER" id="PTHR43095">
    <property type="entry name" value="SUGAR KINASE"/>
    <property type="match status" value="1"/>
</dbReference>
<dbReference type="Proteomes" id="UP001500280">
    <property type="component" value="Unassembled WGS sequence"/>
</dbReference>
<sequence length="445" mass="46946">MAWMGIDLGTQSVRAVLAGPDGAVLARAARPLTSVRDGVRHEQDPQQWLDAVDACLAEITPYTEALQGIAICSTSGTFLLTDRAGRPITPALMYDDARSAARRVHIVDADPDRWATSMQPTWALPKILELVADSDQRVIHSADFVAAHLAGHPVATDTSHALKTGYDLVAGSWPTAAFDKLGLPSEVFPEVVRPGTELGRTSAGVPVYAGMTDGCAAQIAAGALSPGAWNSVLGTTLVLKGVSEKLLDDPTGAVYSHLHPDGGWLPGGASSSGAGVLTELLPGVDLDAFKPQPVDAVIYPLTKPGERFPFVAPQAERFTLGAIDSDLDRYAAILQGVAFVERLAFEHLVGLGADPVRTVSLTGGATRSEYWNQLRADTLGVPVELPVAADPAYGMAVLAASAGGSVTETARRMVRVDRVLEPRPSRLDDLYDAFVAELDARGYRG</sequence>
<feature type="domain" description="Carbohydrate kinase FGGY C-terminal" evidence="5">
    <location>
        <begin position="290"/>
        <end position="402"/>
    </location>
</feature>
<dbReference type="GO" id="GO:0016301">
    <property type="term" value="F:kinase activity"/>
    <property type="evidence" value="ECO:0007669"/>
    <property type="project" value="UniProtKB-KW"/>
</dbReference>
<evidence type="ECO:0000259" key="4">
    <source>
        <dbReference type="Pfam" id="PF00370"/>
    </source>
</evidence>
<proteinExistence type="inferred from homology"/>
<comment type="caution">
    <text evidence="6">The sequence shown here is derived from an EMBL/GenBank/DDBJ whole genome shotgun (WGS) entry which is preliminary data.</text>
</comment>
<dbReference type="Pfam" id="PF02782">
    <property type="entry name" value="FGGY_C"/>
    <property type="match status" value="1"/>
</dbReference>
<keyword evidence="3 6" id="KW-0418">Kinase</keyword>
<accession>A0ABP4SYQ6</accession>
<keyword evidence="2" id="KW-0808">Transferase</keyword>
<dbReference type="InterPro" id="IPR018484">
    <property type="entry name" value="FGGY_N"/>
</dbReference>
<dbReference type="CDD" id="cd07783">
    <property type="entry name" value="ASKHA_NBD_FGGY_SePSK_AtXK1-like"/>
    <property type="match status" value="1"/>
</dbReference>
<comment type="similarity">
    <text evidence="1">Belongs to the FGGY kinase family.</text>
</comment>
<dbReference type="InterPro" id="IPR018485">
    <property type="entry name" value="FGGY_C"/>
</dbReference>